<protein>
    <submittedName>
        <fullName evidence="1">Uncharacterized protein</fullName>
    </submittedName>
</protein>
<comment type="caution">
    <text evidence="1">The sequence shown here is derived from an EMBL/GenBank/DDBJ whole genome shotgun (WGS) entry which is preliminary data.</text>
</comment>
<dbReference type="AlphaFoldDB" id="A0A3M7SIU0"/>
<name>A0A3M7SIU0_BRAPC</name>
<reference evidence="1 2" key="1">
    <citation type="journal article" date="2018" name="Sci. Rep.">
        <title>Genomic signatures of local adaptation to the degree of environmental predictability in rotifers.</title>
        <authorList>
            <person name="Franch-Gras L."/>
            <person name="Hahn C."/>
            <person name="Garcia-Roger E.M."/>
            <person name="Carmona M.J."/>
            <person name="Serra M."/>
            <person name="Gomez A."/>
        </authorList>
    </citation>
    <scope>NUCLEOTIDE SEQUENCE [LARGE SCALE GENOMIC DNA]</scope>
    <source>
        <strain evidence="1">HYR1</strain>
    </source>
</reference>
<dbReference type="EMBL" id="REGN01001297">
    <property type="protein sequence ID" value="RNA35693.1"/>
    <property type="molecule type" value="Genomic_DNA"/>
</dbReference>
<keyword evidence="2" id="KW-1185">Reference proteome</keyword>
<evidence type="ECO:0000313" key="2">
    <source>
        <dbReference type="Proteomes" id="UP000276133"/>
    </source>
</evidence>
<proteinExistence type="predicted"/>
<gene>
    <name evidence="1" type="ORF">BpHYR1_054686</name>
</gene>
<sequence>MVISILDQESDCSRRQIQLVNLELLDCLPVATRVRICGCTLKEHTGRSIAQRPVHDIAVSCDPSNIGQAAKHIVLFTVKNHLLCHTRPQ</sequence>
<evidence type="ECO:0000313" key="1">
    <source>
        <dbReference type="EMBL" id="RNA35693.1"/>
    </source>
</evidence>
<accession>A0A3M7SIU0</accession>
<organism evidence="1 2">
    <name type="scientific">Brachionus plicatilis</name>
    <name type="common">Marine rotifer</name>
    <name type="synonym">Brachionus muelleri</name>
    <dbReference type="NCBI Taxonomy" id="10195"/>
    <lineage>
        <taxon>Eukaryota</taxon>
        <taxon>Metazoa</taxon>
        <taxon>Spiralia</taxon>
        <taxon>Gnathifera</taxon>
        <taxon>Rotifera</taxon>
        <taxon>Eurotatoria</taxon>
        <taxon>Monogononta</taxon>
        <taxon>Pseudotrocha</taxon>
        <taxon>Ploima</taxon>
        <taxon>Brachionidae</taxon>
        <taxon>Brachionus</taxon>
    </lineage>
</organism>
<dbReference type="Proteomes" id="UP000276133">
    <property type="component" value="Unassembled WGS sequence"/>
</dbReference>